<evidence type="ECO:0000313" key="1">
    <source>
        <dbReference type="EMBL" id="USW55404.1"/>
    </source>
</evidence>
<name>A0A9Q9AV44_9PEZI</name>
<keyword evidence="2" id="KW-1185">Reference proteome</keyword>
<proteinExistence type="predicted"/>
<gene>
    <name evidence="1" type="ORF">Slin15195_G087230</name>
</gene>
<reference evidence="1" key="1">
    <citation type="submission" date="2022-06" db="EMBL/GenBank/DDBJ databases">
        <title>Complete genome sequences of two strains of the flax pathogen Septoria linicola.</title>
        <authorList>
            <person name="Lapalu N."/>
            <person name="Simon A."/>
            <person name="Demenou B."/>
            <person name="Paumier D."/>
            <person name="Guillot M.-P."/>
            <person name="Gout L."/>
            <person name="Valade R."/>
        </authorList>
    </citation>
    <scope>NUCLEOTIDE SEQUENCE</scope>
    <source>
        <strain evidence="1">SE15195</strain>
    </source>
</reference>
<protein>
    <submittedName>
        <fullName evidence="1">Uncharacterized protein</fullName>
    </submittedName>
</protein>
<evidence type="ECO:0000313" key="2">
    <source>
        <dbReference type="Proteomes" id="UP001056384"/>
    </source>
</evidence>
<dbReference type="AlphaFoldDB" id="A0A9Q9AV44"/>
<dbReference type="EMBL" id="CP099424">
    <property type="protein sequence ID" value="USW55404.1"/>
    <property type="molecule type" value="Genomic_DNA"/>
</dbReference>
<accession>A0A9Q9AV44</accession>
<dbReference type="Proteomes" id="UP001056384">
    <property type="component" value="Chromosome 7"/>
</dbReference>
<sequence length="64" mass="7245">MSDVRRFLYHPAATGQNISSLSGSSSFPTDQSSSVHEALIDPRFGRLMFDKIDLLDHYLKQTQM</sequence>
<organism evidence="1 2">
    <name type="scientific">Septoria linicola</name>
    <dbReference type="NCBI Taxonomy" id="215465"/>
    <lineage>
        <taxon>Eukaryota</taxon>
        <taxon>Fungi</taxon>
        <taxon>Dikarya</taxon>
        <taxon>Ascomycota</taxon>
        <taxon>Pezizomycotina</taxon>
        <taxon>Dothideomycetes</taxon>
        <taxon>Dothideomycetidae</taxon>
        <taxon>Mycosphaerellales</taxon>
        <taxon>Mycosphaerellaceae</taxon>
        <taxon>Septoria</taxon>
    </lineage>
</organism>